<organism evidence="2 3">
    <name type="scientific">Actinokineospora soli</name>
    <dbReference type="NCBI Taxonomy" id="1048753"/>
    <lineage>
        <taxon>Bacteria</taxon>
        <taxon>Bacillati</taxon>
        <taxon>Actinomycetota</taxon>
        <taxon>Actinomycetes</taxon>
        <taxon>Pseudonocardiales</taxon>
        <taxon>Pseudonocardiaceae</taxon>
        <taxon>Actinokineospora</taxon>
    </lineage>
</organism>
<proteinExistence type="predicted"/>
<gene>
    <name evidence="2" type="ORF">ACFQV2_01205</name>
</gene>
<evidence type="ECO:0000313" key="2">
    <source>
        <dbReference type="EMBL" id="MFC7612487.1"/>
    </source>
</evidence>
<dbReference type="EMBL" id="JBHTEY010000004">
    <property type="protein sequence ID" value="MFC7612487.1"/>
    <property type="molecule type" value="Genomic_DNA"/>
</dbReference>
<accession>A0ABW2TFG7</accession>
<reference evidence="3" key="1">
    <citation type="journal article" date="2019" name="Int. J. Syst. Evol. Microbiol.">
        <title>The Global Catalogue of Microorganisms (GCM) 10K type strain sequencing project: providing services to taxonomists for standard genome sequencing and annotation.</title>
        <authorList>
            <consortium name="The Broad Institute Genomics Platform"/>
            <consortium name="The Broad Institute Genome Sequencing Center for Infectious Disease"/>
            <person name="Wu L."/>
            <person name="Ma J."/>
        </authorList>
    </citation>
    <scope>NUCLEOTIDE SEQUENCE [LARGE SCALE GENOMIC DNA]</scope>
    <source>
        <strain evidence="3">JCM 17695</strain>
    </source>
</reference>
<feature type="domain" description="DNA primase/polymerase bifunctional N-terminal" evidence="1">
    <location>
        <begin position="8"/>
        <end position="48"/>
    </location>
</feature>
<dbReference type="InterPro" id="IPR015330">
    <property type="entry name" value="DNA_primase/pol_bifunc_N"/>
</dbReference>
<comment type="caution">
    <text evidence="2">The sequence shown here is derived from an EMBL/GenBank/DDBJ whole genome shotgun (WGS) entry which is preliminary data.</text>
</comment>
<protein>
    <submittedName>
        <fullName evidence="2">Bifunctional DNA primase/polymerase</fullName>
    </submittedName>
</protein>
<sequence>MHGGERGNGLGWKVDTRAWGGCVAAPGSLVDGSPYTVHPRPVAPLPAWLATLLTPKPLPAAPAAPIPLRHGTDRRARYLRNAIAAEVARVEGATKGQRNQALYTAAVALGQLVAGGALTETDVRATLLRAAAAHLAVGAYSPHAADGTITSGLRAGARRPRQVAA</sequence>
<evidence type="ECO:0000259" key="1">
    <source>
        <dbReference type="Pfam" id="PF09250"/>
    </source>
</evidence>
<dbReference type="Pfam" id="PF09250">
    <property type="entry name" value="Prim-Pol"/>
    <property type="match status" value="1"/>
</dbReference>
<keyword evidence="3" id="KW-1185">Reference proteome</keyword>
<dbReference type="Proteomes" id="UP001596512">
    <property type="component" value="Unassembled WGS sequence"/>
</dbReference>
<evidence type="ECO:0000313" key="3">
    <source>
        <dbReference type="Proteomes" id="UP001596512"/>
    </source>
</evidence>
<name>A0ABW2TFG7_9PSEU</name>